<accession>A0A498KAC7</accession>
<evidence type="ECO:0000313" key="3">
    <source>
        <dbReference type="Proteomes" id="UP000290289"/>
    </source>
</evidence>
<feature type="compositionally biased region" description="Low complexity" evidence="1">
    <location>
        <begin position="228"/>
        <end position="239"/>
    </location>
</feature>
<feature type="region of interest" description="Disordered" evidence="1">
    <location>
        <begin position="160"/>
        <end position="179"/>
    </location>
</feature>
<feature type="compositionally biased region" description="Polar residues" evidence="1">
    <location>
        <begin position="114"/>
        <end position="134"/>
    </location>
</feature>
<feature type="region of interest" description="Disordered" evidence="1">
    <location>
        <begin position="107"/>
        <end position="144"/>
    </location>
</feature>
<comment type="caution">
    <text evidence="2">The sequence shown here is derived from an EMBL/GenBank/DDBJ whole genome shotgun (WGS) entry which is preliminary data.</text>
</comment>
<sequence length="263" mass="29324">MDLLRPLHLPPSAATSPRLRYLIDSATVCRTQVMTSAIARQDSPEQLEVVLNNRCRFRRGKVAASFVVSVRLSGDGDAAADDRLASIFVIQCNCVADIADSTMNGYLEPRRNSNDNQSVRTSGSVSCPITASLNQEDKSKSRKPRLSYADLHHEITKNVNAIPPDSVGNNQKQRINKRKTEEDELIKYMSKLPSYLERGKNLQEKVLNIGVLDWGRLEKWQHSHKQMPYRSSRYSPPSSNTTSCFSTDESSTPSSRGHSCSPA</sequence>
<keyword evidence="3" id="KW-1185">Reference proteome</keyword>
<gene>
    <name evidence="2" type="ORF">DVH24_038561</name>
</gene>
<dbReference type="PANTHER" id="PTHR31390:SF4">
    <property type="entry name" value="DUF3527 DOMAIN-CONTAINING PROTEIN"/>
    <property type="match status" value="1"/>
</dbReference>
<dbReference type="EMBL" id="RDQH01000329">
    <property type="protein sequence ID" value="RXI04287.1"/>
    <property type="molecule type" value="Genomic_DNA"/>
</dbReference>
<feature type="compositionally biased region" description="Polar residues" evidence="1">
    <location>
        <begin position="240"/>
        <end position="263"/>
    </location>
</feature>
<dbReference type="PANTHER" id="PTHR31390">
    <property type="entry name" value="EXPRESSED PROTEIN"/>
    <property type="match status" value="1"/>
</dbReference>
<dbReference type="AlphaFoldDB" id="A0A498KAC7"/>
<protein>
    <submittedName>
        <fullName evidence="2">Uncharacterized protein</fullName>
    </submittedName>
</protein>
<dbReference type="STRING" id="3750.A0A498KAC7"/>
<organism evidence="2 3">
    <name type="scientific">Malus domestica</name>
    <name type="common">Apple</name>
    <name type="synonym">Pyrus malus</name>
    <dbReference type="NCBI Taxonomy" id="3750"/>
    <lineage>
        <taxon>Eukaryota</taxon>
        <taxon>Viridiplantae</taxon>
        <taxon>Streptophyta</taxon>
        <taxon>Embryophyta</taxon>
        <taxon>Tracheophyta</taxon>
        <taxon>Spermatophyta</taxon>
        <taxon>Magnoliopsida</taxon>
        <taxon>eudicotyledons</taxon>
        <taxon>Gunneridae</taxon>
        <taxon>Pentapetalae</taxon>
        <taxon>rosids</taxon>
        <taxon>fabids</taxon>
        <taxon>Rosales</taxon>
        <taxon>Rosaceae</taxon>
        <taxon>Amygdaloideae</taxon>
        <taxon>Maleae</taxon>
        <taxon>Malus</taxon>
    </lineage>
</organism>
<evidence type="ECO:0000256" key="1">
    <source>
        <dbReference type="SAM" id="MobiDB-lite"/>
    </source>
</evidence>
<feature type="region of interest" description="Disordered" evidence="1">
    <location>
        <begin position="226"/>
        <end position="263"/>
    </location>
</feature>
<name>A0A498KAC7_MALDO</name>
<dbReference type="Proteomes" id="UP000290289">
    <property type="component" value="Chromosome 3"/>
</dbReference>
<reference evidence="2 3" key="1">
    <citation type="submission" date="2018-10" db="EMBL/GenBank/DDBJ databases">
        <title>A high-quality apple genome assembly.</title>
        <authorList>
            <person name="Hu J."/>
        </authorList>
    </citation>
    <scope>NUCLEOTIDE SEQUENCE [LARGE SCALE GENOMIC DNA]</scope>
    <source>
        <strain evidence="3">cv. HFTH1</strain>
        <tissue evidence="2">Young leaf</tissue>
    </source>
</reference>
<proteinExistence type="predicted"/>
<evidence type="ECO:0000313" key="2">
    <source>
        <dbReference type="EMBL" id="RXI04287.1"/>
    </source>
</evidence>